<feature type="compositionally biased region" description="Basic and acidic residues" evidence="4">
    <location>
        <begin position="954"/>
        <end position="966"/>
    </location>
</feature>
<dbReference type="SUPFAM" id="SSF48113">
    <property type="entry name" value="Heme-dependent peroxidases"/>
    <property type="match status" value="1"/>
</dbReference>
<dbReference type="Pfam" id="PF03098">
    <property type="entry name" value="An_peroxidase"/>
    <property type="match status" value="3"/>
</dbReference>
<dbReference type="Pfam" id="PF00353">
    <property type="entry name" value="HemolysinCabind"/>
    <property type="match status" value="3"/>
</dbReference>
<keyword evidence="6" id="KW-1185">Reference proteome</keyword>
<dbReference type="GO" id="GO:0020037">
    <property type="term" value="F:heme binding"/>
    <property type="evidence" value="ECO:0007669"/>
    <property type="project" value="InterPro"/>
</dbReference>
<dbReference type="Gene3D" id="1.10.640.10">
    <property type="entry name" value="Haem peroxidase domain superfamily, animal type"/>
    <property type="match status" value="1"/>
</dbReference>
<dbReference type="Gene3D" id="2.150.10.10">
    <property type="entry name" value="Serralysin-like metalloprotease, C-terminal"/>
    <property type="match status" value="2"/>
</dbReference>
<comment type="caution">
    <text evidence="5">The sequence shown here is derived from an EMBL/GenBank/DDBJ whole genome shotgun (WGS) entry which is preliminary data.</text>
</comment>
<dbReference type="STRING" id="280332.CQ12_22390"/>
<sequence>MRSQRRPEFQNSEIRETDMQLIRSDLDFILAQIRSAETGAPLENPSLPFGLRTVDGTNNSVVPGQSEFGAADRVFPRMTDPMFREADSATSYAQTTGTVIDAQPRIISNLIVDQNANSNPAAAAVDSDGDGVIPNVNPDGAAPFNQWFTLFGQFFDHGLDLVNKGDSGTVFIPLQPDDPLYVEGSPTNFMVLTRATNQAGADGVVGTSDDIHEHTNQTTPFIDQNQTYTSHPSHQVFLREYALDANGHPVATGRLLEGADGGLATWADVKAQARQLLGIDLTDADVTNIPLLATDAYGRFLPGAHGYAQLVMPGADGIAGTPDDVLTEGNPANPVSTTGAVLTGHAFLNDIAHDAVPTDKVADGDTEVSLSNLDGSDTSGNYDNELLDAHYITGDGRGNENIGLTAVHHVFHAEHNRLIGHLKEVILAEADNDPAFVSQWLKPGADISDGIQDNEWNGEYLFQAGRFATEMQYQHLVFEDFARSIQPNIDEFEAHDVTIDPAIVAEFAHTVYRFGHSLLRETVDRIDADGNVVDANTEVAGDQQLSLIDAFLNPLAYAERGADGDAAAEIVRGATNEVANGVDEFVTDALRNNLLGLPLDLATINLARGRDTGVAPLNDVREQFYAKTGDPDLKPYASWAEFGNGIKHKESLVNFIAAYGVHPLLAAAATVAEKRAAAVTLVYGTADDPTTAVDETVGPDTDFLNGTGAFAGVETGLNDVDLWIGGLAEKPLASGGLLGSTFNFVFETQMENLQNGDRFYYLSRLEGTNFLNQLEGTSFSELVMRNTGTTHLPFDVFSAPTYTIEAGDKSTYPVDAAGNPLVSKHGGKLAFLGDDHVVIGGTDRTDRIQSGAGDDTLWGDGGDDVLDGALGNDSVIGGDGNDHLTGGDGDDFVNGAAGNDKVWGGAGSDLLVGLEGRDRIEAGDGDDEVFGGLDNDQILGGAGNDELLGNEGDDWMKGGEGDDHLTGDNGNPFGEPLPDTDTAVFSGKAKNYTITHNADGSITVTDKVGTDGTDTLQNIERLQFADRTISADGATTSGCDQRFGWREEFRDSVTSGQTLATGTSAGGPAVQGSATPPANGSTASSLANHSFALLNQYLAGNPGRVDPGQIVATGSNAATRGQDSFLTRPQH</sequence>
<gene>
    <name evidence="5" type="ORF">CQ12_22390</name>
</gene>
<dbReference type="InterPro" id="IPR010255">
    <property type="entry name" value="Haem_peroxidase_sf"/>
</dbReference>
<evidence type="ECO:0000313" key="6">
    <source>
        <dbReference type="Proteomes" id="UP000050863"/>
    </source>
</evidence>
<organism evidence="5 6">
    <name type="scientific">Bradyrhizobium jicamae</name>
    <dbReference type="NCBI Taxonomy" id="280332"/>
    <lineage>
        <taxon>Bacteria</taxon>
        <taxon>Pseudomonadati</taxon>
        <taxon>Pseudomonadota</taxon>
        <taxon>Alphaproteobacteria</taxon>
        <taxon>Hyphomicrobiales</taxon>
        <taxon>Nitrobacteraceae</taxon>
        <taxon>Bradyrhizobium</taxon>
    </lineage>
</organism>
<evidence type="ECO:0000256" key="4">
    <source>
        <dbReference type="SAM" id="MobiDB-lite"/>
    </source>
</evidence>
<protein>
    <recommendedName>
        <fullName evidence="7">Heme peroxidase</fullName>
    </recommendedName>
</protein>
<dbReference type="Proteomes" id="UP000050863">
    <property type="component" value="Unassembled WGS sequence"/>
</dbReference>
<dbReference type="PANTHER" id="PTHR11475">
    <property type="entry name" value="OXIDASE/PEROXIDASE"/>
    <property type="match status" value="1"/>
</dbReference>
<evidence type="ECO:0000256" key="1">
    <source>
        <dbReference type="ARBA" id="ARBA00004613"/>
    </source>
</evidence>
<dbReference type="AlphaFoldDB" id="A0A0R3KCN1"/>
<dbReference type="CDD" id="cd09821">
    <property type="entry name" value="An_peroxidase_bacterial_2"/>
    <property type="match status" value="1"/>
</dbReference>
<dbReference type="GO" id="GO:0006979">
    <property type="term" value="P:response to oxidative stress"/>
    <property type="evidence" value="ECO:0007669"/>
    <property type="project" value="InterPro"/>
</dbReference>
<dbReference type="EMBL" id="LLXZ01000227">
    <property type="protein sequence ID" value="KRQ93288.1"/>
    <property type="molecule type" value="Genomic_DNA"/>
</dbReference>
<evidence type="ECO:0000313" key="5">
    <source>
        <dbReference type="EMBL" id="KRQ93288.1"/>
    </source>
</evidence>
<dbReference type="GO" id="GO:0004601">
    <property type="term" value="F:peroxidase activity"/>
    <property type="evidence" value="ECO:0007669"/>
    <property type="project" value="InterPro"/>
</dbReference>
<evidence type="ECO:0000256" key="3">
    <source>
        <dbReference type="ARBA" id="ARBA00023180"/>
    </source>
</evidence>
<dbReference type="InterPro" id="IPR001343">
    <property type="entry name" value="Hemolysn_Ca-bd"/>
</dbReference>
<evidence type="ECO:0008006" key="7">
    <source>
        <dbReference type="Google" id="ProtNLM"/>
    </source>
</evidence>
<dbReference type="InterPro" id="IPR011049">
    <property type="entry name" value="Serralysin-like_metalloprot_C"/>
</dbReference>
<keyword evidence="3" id="KW-0325">Glycoprotein</keyword>
<feature type="region of interest" description="Disordered" evidence="4">
    <location>
        <begin position="941"/>
        <end position="977"/>
    </location>
</feature>
<accession>A0A0R3KCN1</accession>
<dbReference type="GO" id="GO:0005509">
    <property type="term" value="F:calcium ion binding"/>
    <property type="evidence" value="ECO:0007669"/>
    <property type="project" value="InterPro"/>
</dbReference>
<dbReference type="GO" id="GO:0005576">
    <property type="term" value="C:extracellular region"/>
    <property type="evidence" value="ECO:0007669"/>
    <property type="project" value="UniProtKB-SubCell"/>
</dbReference>
<dbReference type="PANTHER" id="PTHR11475:SF4">
    <property type="entry name" value="CHORION PEROXIDASE"/>
    <property type="match status" value="1"/>
</dbReference>
<evidence type="ECO:0000256" key="2">
    <source>
        <dbReference type="ARBA" id="ARBA00022525"/>
    </source>
</evidence>
<comment type="subcellular location">
    <subcellularLocation>
        <location evidence="1">Secreted</location>
    </subcellularLocation>
</comment>
<reference evidence="5 6" key="1">
    <citation type="submission" date="2014-03" db="EMBL/GenBank/DDBJ databases">
        <title>Bradyrhizobium valentinum sp. nov., isolated from effective nodules of Lupinus mariae-josephae, a lupine endemic of basic-lime soils in Eastern Spain.</title>
        <authorList>
            <person name="Duran D."/>
            <person name="Rey L."/>
            <person name="Navarro A."/>
            <person name="Busquets A."/>
            <person name="Imperial J."/>
            <person name="Ruiz-Argueso T."/>
        </authorList>
    </citation>
    <scope>NUCLEOTIDE SEQUENCE [LARGE SCALE GENOMIC DNA]</scope>
    <source>
        <strain evidence="5 6">PAC68</strain>
    </source>
</reference>
<feature type="region of interest" description="Disordered" evidence="4">
    <location>
        <begin position="1057"/>
        <end position="1084"/>
    </location>
</feature>
<dbReference type="PROSITE" id="PS50292">
    <property type="entry name" value="PEROXIDASE_3"/>
    <property type="match status" value="1"/>
</dbReference>
<proteinExistence type="predicted"/>
<dbReference type="SUPFAM" id="SSF51120">
    <property type="entry name" value="beta-Roll"/>
    <property type="match status" value="1"/>
</dbReference>
<dbReference type="InterPro" id="IPR019791">
    <property type="entry name" value="Haem_peroxidase_animal"/>
</dbReference>
<dbReference type="PRINTS" id="PR00313">
    <property type="entry name" value="CABNDNGRPT"/>
</dbReference>
<feature type="compositionally biased region" description="Polar residues" evidence="4">
    <location>
        <begin position="1072"/>
        <end position="1084"/>
    </location>
</feature>
<keyword evidence="2" id="KW-0964">Secreted</keyword>
<name>A0A0R3KCN1_9BRAD</name>
<dbReference type="InterPro" id="IPR037120">
    <property type="entry name" value="Haem_peroxidase_sf_animal"/>
</dbReference>